<protein>
    <submittedName>
        <fullName evidence="1">Uncharacterized protein</fullName>
    </submittedName>
</protein>
<dbReference type="AlphaFoldDB" id="A0A2D4JTA8"/>
<proteinExistence type="predicted"/>
<dbReference type="EMBL" id="IACL01000688">
    <property type="protein sequence ID" value="LAA99739.1"/>
    <property type="molecule type" value="Transcribed_RNA"/>
</dbReference>
<organism evidence="1">
    <name type="scientific">Micrurus paraensis</name>
    <dbReference type="NCBI Taxonomy" id="1970185"/>
    <lineage>
        <taxon>Eukaryota</taxon>
        <taxon>Metazoa</taxon>
        <taxon>Chordata</taxon>
        <taxon>Craniata</taxon>
        <taxon>Vertebrata</taxon>
        <taxon>Euteleostomi</taxon>
        <taxon>Lepidosauria</taxon>
        <taxon>Squamata</taxon>
        <taxon>Bifurcata</taxon>
        <taxon>Unidentata</taxon>
        <taxon>Episquamata</taxon>
        <taxon>Toxicofera</taxon>
        <taxon>Serpentes</taxon>
        <taxon>Colubroidea</taxon>
        <taxon>Elapidae</taxon>
        <taxon>Elapinae</taxon>
        <taxon>Micrurus</taxon>
    </lineage>
</organism>
<sequence length="128" mass="14577">MQLRSTQESVPSFSVHTASSSSTLLSQHQIIPPPCSQQESSSKRCQEKFLEADICLLITFAREIEQRPPSKLRETTPHVNPELQRFSFTGSSRVVLVAPIHGHQGFHQLLSAKSWCLKIKYNCRFRLK</sequence>
<reference evidence="1" key="2">
    <citation type="submission" date="2017-11" db="EMBL/GenBank/DDBJ databases">
        <title>Coralsnake Venomics: Analyses of Venom Gland Transcriptomes and Proteomes of Six Brazilian Taxa.</title>
        <authorList>
            <person name="Aird S.D."/>
            <person name="Jorge da Silva N."/>
            <person name="Qiu L."/>
            <person name="Villar-Briones A."/>
            <person name="Aparecida-Saddi V."/>
            <person name="Campos-Telles M.P."/>
            <person name="Grau M."/>
            <person name="Mikheyev A.S."/>
        </authorList>
    </citation>
    <scope>NUCLEOTIDE SEQUENCE</scope>
    <source>
        <tissue evidence="1">Venom_gland</tissue>
    </source>
</reference>
<name>A0A2D4JTA8_9SAUR</name>
<reference evidence="1" key="1">
    <citation type="submission" date="2017-07" db="EMBL/GenBank/DDBJ databases">
        <authorList>
            <person name="Mikheyev A."/>
            <person name="Grau M."/>
        </authorList>
    </citation>
    <scope>NUCLEOTIDE SEQUENCE</scope>
    <source>
        <tissue evidence="1">Venom_gland</tissue>
    </source>
</reference>
<evidence type="ECO:0000313" key="1">
    <source>
        <dbReference type="EMBL" id="LAA99739.1"/>
    </source>
</evidence>
<accession>A0A2D4JTA8</accession>